<evidence type="ECO:0000256" key="2">
    <source>
        <dbReference type="ARBA" id="ARBA00022472"/>
    </source>
</evidence>
<evidence type="ECO:0000313" key="4">
    <source>
        <dbReference type="EMBL" id="OVA04339.1"/>
    </source>
</evidence>
<sequence>MFRVLYRDLKHSIKTRESTTIHFSNLYNVVVVLQKQNPHFKTISQTPEPTIPPSFTVNYLINSCGLPPEKAYSAAEKIRLRSTENPDSVISLFKNHGFTKTQISVLISKRPSLLLSDTNNNLKPKLEFFSDSGFFSCSELANLIASTPELLLTGSLQNKIIPSFNFLKSYIGDKASILTIFKRWPKIFDCNLEMVVRPNISIFQDHGVPDINIVKLFITYPRTLGQKPDRFKEIIDTVKKLGFDPSTQMFQLAFRIIAGMSKSSLDKKLAVFRELGWSEDDILSMIKKNPCCVAPAGEKIKRGLEFFMEKYKWKPADFMLQPWLFSLSLEKRVIPRCAVLEILKSKGISEKLKVTTILKRPEKEFVEKYVNKYQEEIPEVMIAYKCEIGFEGFGEVGGAAELSVEAGEDHVTTVEFAA</sequence>
<dbReference type="FunFam" id="1.25.70.10:FF:000001">
    <property type="entry name" value="Mitochondrial transcription termination factor-like"/>
    <property type="match status" value="1"/>
</dbReference>
<name>A0A200Q1J3_MACCD</name>
<keyword evidence="3" id="KW-0809">Transit peptide</keyword>
<comment type="similarity">
    <text evidence="1">Belongs to the mTERF family.</text>
</comment>
<reference evidence="4 5" key="1">
    <citation type="journal article" date="2017" name="Mol. Plant">
        <title>The Genome of Medicinal Plant Macleaya cordata Provides New Insights into Benzylisoquinoline Alkaloids Metabolism.</title>
        <authorList>
            <person name="Liu X."/>
            <person name="Liu Y."/>
            <person name="Huang P."/>
            <person name="Ma Y."/>
            <person name="Qing Z."/>
            <person name="Tang Q."/>
            <person name="Cao H."/>
            <person name="Cheng P."/>
            <person name="Zheng Y."/>
            <person name="Yuan Z."/>
            <person name="Zhou Y."/>
            <person name="Liu J."/>
            <person name="Tang Z."/>
            <person name="Zhuo Y."/>
            <person name="Zhang Y."/>
            <person name="Yu L."/>
            <person name="Huang J."/>
            <person name="Yang P."/>
            <person name="Peng Q."/>
            <person name="Zhang J."/>
            <person name="Jiang W."/>
            <person name="Zhang Z."/>
            <person name="Lin K."/>
            <person name="Ro D.K."/>
            <person name="Chen X."/>
            <person name="Xiong X."/>
            <person name="Shang Y."/>
            <person name="Huang S."/>
            <person name="Zeng J."/>
        </authorList>
    </citation>
    <scope>NUCLEOTIDE SEQUENCE [LARGE SCALE GENOMIC DNA]</scope>
    <source>
        <strain evidence="5">cv. BLH2017</strain>
        <tissue evidence="4">Root</tissue>
    </source>
</reference>
<keyword evidence="2" id="KW-0804">Transcription</keyword>
<dbReference type="OMA" id="IAYKCEI"/>
<evidence type="ECO:0000256" key="3">
    <source>
        <dbReference type="ARBA" id="ARBA00022946"/>
    </source>
</evidence>
<gene>
    <name evidence="4" type="ORF">BVC80_1395g48</name>
</gene>
<protein>
    <submittedName>
        <fullName evidence="4">Mitochodrial transcription termination factor-related</fullName>
    </submittedName>
</protein>
<organism evidence="4 5">
    <name type="scientific">Macleaya cordata</name>
    <name type="common">Five-seeded plume-poppy</name>
    <name type="synonym">Bocconia cordata</name>
    <dbReference type="NCBI Taxonomy" id="56857"/>
    <lineage>
        <taxon>Eukaryota</taxon>
        <taxon>Viridiplantae</taxon>
        <taxon>Streptophyta</taxon>
        <taxon>Embryophyta</taxon>
        <taxon>Tracheophyta</taxon>
        <taxon>Spermatophyta</taxon>
        <taxon>Magnoliopsida</taxon>
        <taxon>Ranunculales</taxon>
        <taxon>Papaveraceae</taxon>
        <taxon>Papaveroideae</taxon>
        <taxon>Macleaya</taxon>
    </lineage>
</organism>
<dbReference type="PANTHER" id="PTHR13068">
    <property type="entry name" value="CGI-12 PROTEIN-RELATED"/>
    <property type="match status" value="1"/>
</dbReference>
<evidence type="ECO:0000256" key="1">
    <source>
        <dbReference type="ARBA" id="ARBA00007692"/>
    </source>
</evidence>
<dbReference type="Proteomes" id="UP000195402">
    <property type="component" value="Unassembled WGS sequence"/>
</dbReference>
<dbReference type="Gene3D" id="1.25.70.10">
    <property type="entry name" value="Transcription termination factor 3, mitochondrial"/>
    <property type="match status" value="2"/>
</dbReference>
<dbReference type="SMART" id="SM00733">
    <property type="entry name" value="Mterf"/>
    <property type="match status" value="7"/>
</dbReference>
<dbReference type="Pfam" id="PF02536">
    <property type="entry name" value="mTERF"/>
    <property type="match status" value="2"/>
</dbReference>
<keyword evidence="5" id="KW-1185">Reference proteome</keyword>
<proteinExistence type="inferred from homology"/>
<dbReference type="GO" id="GO:0006353">
    <property type="term" value="P:DNA-templated transcription termination"/>
    <property type="evidence" value="ECO:0007669"/>
    <property type="project" value="UniProtKB-KW"/>
</dbReference>
<comment type="caution">
    <text evidence="4">The sequence shown here is derived from an EMBL/GenBank/DDBJ whole genome shotgun (WGS) entry which is preliminary data.</text>
</comment>
<dbReference type="GO" id="GO:0003676">
    <property type="term" value="F:nucleic acid binding"/>
    <property type="evidence" value="ECO:0007669"/>
    <property type="project" value="InterPro"/>
</dbReference>
<keyword evidence="2" id="KW-0805">Transcription regulation</keyword>
<dbReference type="InterPro" id="IPR038538">
    <property type="entry name" value="MTERF_sf"/>
</dbReference>
<accession>A0A200Q1J3</accession>
<dbReference type="AlphaFoldDB" id="A0A200Q1J3"/>
<dbReference type="EMBL" id="MVGT01003318">
    <property type="protein sequence ID" value="OVA04339.1"/>
    <property type="molecule type" value="Genomic_DNA"/>
</dbReference>
<dbReference type="InParanoid" id="A0A200Q1J3"/>
<keyword evidence="2" id="KW-0806">Transcription termination</keyword>
<evidence type="ECO:0000313" key="5">
    <source>
        <dbReference type="Proteomes" id="UP000195402"/>
    </source>
</evidence>
<dbReference type="OrthoDB" id="632768at2759"/>
<dbReference type="PANTHER" id="PTHR13068:SF236">
    <property type="entry name" value="OS02G0749800 PROTEIN"/>
    <property type="match status" value="1"/>
</dbReference>
<dbReference type="InterPro" id="IPR003690">
    <property type="entry name" value="MTERF"/>
</dbReference>